<proteinExistence type="predicted"/>
<accession>A0AAV5NTX7</accession>
<comment type="caution">
    <text evidence="1">The sequence shown here is derived from an EMBL/GenBank/DDBJ whole genome shotgun (WGS) entry which is preliminary data.</text>
</comment>
<evidence type="ECO:0000313" key="1">
    <source>
        <dbReference type="EMBL" id="GLQ74062.1"/>
    </source>
</evidence>
<keyword evidence="2" id="KW-1185">Reference proteome</keyword>
<dbReference type="AlphaFoldDB" id="A0AAV5NTX7"/>
<dbReference type="EMBL" id="BSNX01000048">
    <property type="protein sequence ID" value="GLQ74062.1"/>
    <property type="molecule type" value="Genomic_DNA"/>
</dbReference>
<sequence>MLVEKANSKTRKPAIFDNLTTLELSKRYNAQLSSQKRTNSASANYLKHKTHRKLKMPRVFGLLELFVVAIQAKRLNLAMKHLACIQ</sequence>
<protein>
    <submittedName>
        <fullName evidence="1">Uncharacterized protein</fullName>
    </submittedName>
</protein>
<evidence type="ECO:0000313" key="2">
    <source>
        <dbReference type="Proteomes" id="UP001156690"/>
    </source>
</evidence>
<gene>
    <name evidence="1" type="ORF">GCM10007932_34230</name>
</gene>
<name>A0AAV5NTX7_9VIBR</name>
<dbReference type="Proteomes" id="UP001156690">
    <property type="component" value="Unassembled WGS sequence"/>
</dbReference>
<reference evidence="2" key="1">
    <citation type="journal article" date="2019" name="Int. J. Syst. Evol. Microbiol.">
        <title>The Global Catalogue of Microorganisms (GCM) 10K type strain sequencing project: providing services to taxonomists for standard genome sequencing and annotation.</title>
        <authorList>
            <consortium name="The Broad Institute Genomics Platform"/>
            <consortium name="The Broad Institute Genome Sequencing Center for Infectious Disease"/>
            <person name="Wu L."/>
            <person name="Ma J."/>
        </authorList>
    </citation>
    <scope>NUCLEOTIDE SEQUENCE [LARGE SCALE GENOMIC DNA]</scope>
    <source>
        <strain evidence="2">NBRC 15640</strain>
    </source>
</reference>
<organism evidence="1 2">
    <name type="scientific">Vibrio penaeicida</name>
    <dbReference type="NCBI Taxonomy" id="104609"/>
    <lineage>
        <taxon>Bacteria</taxon>
        <taxon>Pseudomonadati</taxon>
        <taxon>Pseudomonadota</taxon>
        <taxon>Gammaproteobacteria</taxon>
        <taxon>Vibrionales</taxon>
        <taxon>Vibrionaceae</taxon>
        <taxon>Vibrio</taxon>
    </lineage>
</organism>